<keyword evidence="3" id="KW-1185">Reference proteome</keyword>
<feature type="compositionally biased region" description="Acidic residues" evidence="1">
    <location>
        <begin position="80"/>
        <end position="96"/>
    </location>
</feature>
<feature type="region of interest" description="Disordered" evidence="1">
    <location>
        <begin position="80"/>
        <end position="113"/>
    </location>
</feature>
<protein>
    <submittedName>
        <fullName evidence="2">Uncharacterized protein</fullName>
    </submittedName>
</protein>
<reference evidence="2 3" key="1">
    <citation type="journal article" date="2024" name="bioRxiv">
        <title>A reference genome for Trichogramma kaykai: A tiny desert-dwelling parasitoid wasp with competing sex-ratio distorters.</title>
        <authorList>
            <person name="Culotta J."/>
            <person name="Lindsey A.R."/>
        </authorList>
    </citation>
    <scope>NUCLEOTIDE SEQUENCE [LARGE SCALE GENOMIC DNA]</scope>
    <source>
        <strain evidence="2 3">KSX58</strain>
    </source>
</reference>
<organism evidence="2 3">
    <name type="scientific">Trichogramma kaykai</name>
    <dbReference type="NCBI Taxonomy" id="54128"/>
    <lineage>
        <taxon>Eukaryota</taxon>
        <taxon>Metazoa</taxon>
        <taxon>Ecdysozoa</taxon>
        <taxon>Arthropoda</taxon>
        <taxon>Hexapoda</taxon>
        <taxon>Insecta</taxon>
        <taxon>Pterygota</taxon>
        <taxon>Neoptera</taxon>
        <taxon>Endopterygota</taxon>
        <taxon>Hymenoptera</taxon>
        <taxon>Apocrita</taxon>
        <taxon>Proctotrupomorpha</taxon>
        <taxon>Chalcidoidea</taxon>
        <taxon>Trichogrammatidae</taxon>
        <taxon>Trichogramma</taxon>
    </lineage>
</organism>
<feature type="region of interest" description="Disordered" evidence="1">
    <location>
        <begin position="294"/>
        <end position="316"/>
    </location>
</feature>
<gene>
    <name evidence="2" type="ORF">TKK_011750</name>
</gene>
<sequence>MDSKKNRVKLITNPRSRRIEIAPIAVPLEQPQQQQQQQQQHSIVCAGSGLNYRSFREDESLASLESTILAGSLTINDRNCEEEDNDDVEEEEDEYNGEYSNNSYRNTRRRSRAKDGLTTVMEVDENNNNPGAVNRNNQMNADGSLMESSSVLVEDENLLNVNIDAISASELPASASPMNDDVFFSPAKSSPLYKSPLDDDDNNDSAITGGSSNKSDNDDKSPAAATTCIEKNKDKFELRVYRDHATFGNRLSPIVSCPKHVSITANATAKSEKNRSKQQPRAASRFVSISHVGGHGASSCSSSSNTFSYNTTSGDSGVGDERTGAYIQLIVEDFNKDVTKHAHSTPNEDEPCSTTEKQQPRSKSPAIVVTDASSSSVRKSTKIPQLKMQSMANSSLYRRRVTRLTQHFEEVIKGKGQQPAKKELLAQPSKLGGAPSFVANKSVRSPSYQSREAQRLLRTSKNRSKISFALSPIKTKHHVNFTTARFNRTRPSSCSDCSGAQDATSASFNACTTGGGSYNCLVTSCSDVTQSSSLCGSYTVQQRSHSASDASPSSIEQSRLQRAIDNKCINVRRRQLTPYYVRPLLLNQQQQQQRTRLHANSPGNKTISKIVKRKSIGYVSSPIKAQVKPVKELRKMFSPSYNHTLAPKNEGLKKVRNLLEPNVPVINISKS</sequence>
<name>A0ABD2WMG5_9HYME</name>
<comment type="caution">
    <text evidence="2">The sequence shown here is derived from an EMBL/GenBank/DDBJ whole genome shotgun (WGS) entry which is preliminary data.</text>
</comment>
<dbReference type="EMBL" id="JBJJXI010000095">
    <property type="protein sequence ID" value="KAL3393889.1"/>
    <property type="molecule type" value="Genomic_DNA"/>
</dbReference>
<proteinExistence type="predicted"/>
<accession>A0ABD2WMG5</accession>
<feature type="compositionally biased region" description="Low complexity" evidence="1">
    <location>
        <begin position="298"/>
        <end position="313"/>
    </location>
</feature>
<feature type="region of interest" description="Disordered" evidence="1">
    <location>
        <begin position="193"/>
        <end position="223"/>
    </location>
</feature>
<dbReference type="AlphaFoldDB" id="A0ABD2WMG5"/>
<evidence type="ECO:0000313" key="3">
    <source>
        <dbReference type="Proteomes" id="UP001627154"/>
    </source>
</evidence>
<feature type="region of interest" description="Disordered" evidence="1">
    <location>
        <begin position="339"/>
        <end position="381"/>
    </location>
</feature>
<evidence type="ECO:0000256" key="1">
    <source>
        <dbReference type="SAM" id="MobiDB-lite"/>
    </source>
</evidence>
<evidence type="ECO:0000313" key="2">
    <source>
        <dbReference type="EMBL" id="KAL3393889.1"/>
    </source>
</evidence>
<dbReference type="Proteomes" id="UP001627154">
    <property type="component" value="Unassembled WGS sequence"/>
</dbReference>